<dbReference type="InterPro" id="IPR036388">
    <property type="entry name" value="WH-like_DNA-bd_sf"/>
</dbReference>
<keyword evidence="1" id="KW-0805">Transcription regulation</keyword>
<dbReference type="InterPro" id="IPR036390">
    <property type="entry name" value="WH_DNA-bd_sf"/>
</dbReference>
<evidence type="ECO:0000313" key="6">
    <source>
        <dbReference type="EMBL" id="SPP28293.1"/>
    </source>
</evidence>
<dbReference type="SMART" id="SM01134">
    <property type="entry name" value="DeoRC"/>
    <property type="match status" value="1"/>
</dbReference>
<dbReference type="SUPFAM" id="SSF46785">
    <property type="entry name" value="Winged helix' DNA-binding domain"/>
    <property type="match status" value="1"/>
</dbReference>
<evidence type="ECO:0000313" key="7">
    <source>
        <dbReference type="Proteomes" id="UP000243591"/>
    </source>
</evidence>
<dbReference type="Proteomes" id="UP000243591">
    <property type="component" value="Chromosome"/>
</dbReference>
<keyword evidence="2" id="KW-0238">DNA-binding</keyword>
<dbReference type="PROSITE" id="PS00894">
    <property type="entry name" value="HTH_DEOR_1"/>
    <property type="match status" value="1"/>
</dbReference>
<dbReference type="EMBL" id="OUNC01000012">
    <property type="protein sequence ID" value="SPP28293.1"/>
    <property type="molecule type" value="Genomic_DNA"/>
</dbReference>
<dbReference type="Gene3D" id="1.10.10.10">
    <property type="entry name" value="Winged helix-like DNA-binding domain superfamily/Winged helix DNA-binding domain"/>
    <property type="match status" value="1"/>
</dbReference>
<dbReference type="PANTHER" id="PTHR30363:SF60">
    <property type="entry name" value="HTH-TYPE TRANSCRIPTIONAL REGULATOR IOLR"/>
    <property type="match status" value="1"/>
</dbReference>
<evidence type="ECO:0000259" key="4">
    <source>
        <dbReference type="PROSITE" id="PS51000"/>
    </source>
</evidence>
<dbReference type="PROSITE" id="PS51000">
    <property type="entry name" value="HTH_DEOR_2"/>
    <property type="match status" value="1"/>
</dbReference>
<organism evidence="5 7">
    <name type="scientific">Brochothrix thermosphacta</name>
    <name type="common">Microbacterium thermosphactum</name>
    <dbReference type="NCBI Taxonomy" id="2756"/>
    <lineage>
        <taxon>Bacteria</taxon>
        <taxon>Bacillati</taxon>
        <taxon>Bacillota</taxon>
        <taxon>Bacilli</taxon>
        <taxon>Bacillales</taxon>
        <taxon>Listeriaceae</taxon>
        <taxon>Brochothrix</taxon>
    </lineage>
</organism>
<dbReference type="AlphaFoldDB" id="A0A1D2KT05"/>
<name>A0A1D2KT05_BROTH</name>
<dbReference type="InterPro" id="IPR037171">
    <property type="entry name" value="NagB/RpiA_transferase-like"/>
</dbReference>
<proteinExistence type="predicted"/>
<keyword evidence="3" id="KW-0804">Transcription</keyword>
<dbReference type="GO" id="GO:0003700">
    <property type="term" value="F:DNA-binding transcription factor activity"/>
    <property type="evidence" value="ECO:0007669"/>
    <property type="project" value="InterPro"/>
</dbReference>
<dbReference type="InterPro" id="IPR050313">
    <property type="entry name" value="Carb_Metab_HTH_regulators"/>
</dbReference>
<dbReference type="Pfam" id="PF08220">
    <property type="entry name" value="HTH_DeoR"/>
    <property type="match status" value="1"/>
</dbReference>
<dbReference type="InterPro" id="IPR014036">
    <property type="entry name" value="DeoR-like_C"/>
</dbReference>
<dbReference type="KEGG" id="bths:CNY62_00700"/>
<dbReference type="PRINTS" id="PR00037">
    <property type="entry name" value="HTHLACR"/>
</dbReference>
<keyword evidence="7" id="KW-1185">Reference proteome</keyword>
<dbReference type="Pfam" id="PF00455">
    <property type="entry name" value="DeoRC"/>
    <property type="match status" value="1"/>
</dbReference>
<dbReference type="InterPro" id="IPR018356">
    <property type="entry name" value="Tscrpt_reg_HTH_DeoR_CS"/>
</dbReference>
<protein>
    <submittedName>
        <fullName evidence="5">DeoR/GlpR transcriptional regulator</fullName>
    </submittedName>
    <submittedName>
        <fullName evidence="6">HTH-type transcriptional regulator (DeoR family)</fullName>
    </submittedName>
</protein>
<dbReference type="STRING" id="2756.BFR44_02645"/>
<reference evidence="5 7" key="1">
    <citation type="submission" date="2017-09" db="EMBL/GenBank/DDBJ databases">
        <title>Complete Genome Sequences of Two Strains of the Meat Spoilage Bacterium Brochothrix thermosphacta Isolated from Ground Chicken.</title>
        <authorList>
            <person name="Paoli G.C."/>
            <person name="Wijey C."/>
            <person name="Chen C.-Y."/>
            <person name="Nguyen L."/>
            <person name="Yan X."/>
            <person name="Irwin P.L."/>
        </authorList>
    </citation>
    <scope>NUCLEOTIDE SEQUENCE [LARGE SCALE GENOMIC DNA]</scope>
    <source>
        <strain evidence="5 7">BI</strain>
    </source>
</reference>
<reference evidence="8" key="2">
    <citation type="submission" date="2018-04" db="EMBL/GenBank/DDBJ databases">
        <authorList>
            <person name="Illikoud N."/>
        </authorList>
    </citation>
    <scope>NUCLEOTIDE SEQUENCE [LARGE SCALE GENOMIC DNA]</scope>
</reference>
<evidence type="ECO:0000313" key="5">
    <source>
        <dbReference type="EMBL" id="ATF25012.1"/>
    </source>
</evidence>
<accession>A0A1D2KT05</accession>
<dbReference type="RefSeq" id="WP_029092119.1">
    <property type="nucleotide sequence ID" value="NZ_CBCPHX010000008.1"/>
</dbReference>
<evidence type="ECO:0000256" key="3">
    <source>
        <dbReference type="ARBA" id="ARBA00023163"/>
    </source>
</evidence>
<dbReference type="SUPFAM" id="SSF100950">
    <property type="entry name" value="NagB/RpiA/CoA transferase-like"/>
    <property type="match status" value="1"/>
</dbReference>
<feature type="domain" description="HTH deoR-type" evidence="4">
    <location>
        <begin position="2"/>
        <end position="57"/>
    </location>
</feature>
<dbReference type="GeneID" id="66538328"/>
<dbReference type="Gene3D" id="3.40.50.1360">
    <property type="match status" value="1"/>
</dbReference>
<evidence type="ECO:0000313" key="8">
    <source>
        <dbReference type="Proteomes" id="UP000270190"/>
    </source>
</evidence>
<dbReference type="EMBL" id="CP023483">
    <property type="protein sequence ID" value="ATF25012.1"/>
    <property type="molecule type" value="Genomic_DNA"/>
</dbReference>
<dbReference type="InterPro" id="IPR001034">
    <property type="entry name" value="DeoR_HTH"/>
</dbReference>
<gene>
    <name evidence="6" type="primary">iolR</name>
    <name evidence="6" type="ORF">BTBSAS_20163</name>
    <name evidence="5" type="ORF">CNY62_00700</name>
</gene>
<evidence type="ECO:0000256" key="1">
    <source>
        <dbReference type="ARBA" id="ARBA00023015"/>
    </source>
</evidence>
<dbReference type="SMART" id="SM00420">
    <property type="entry name" value="HTH_DEOR"/>
    <property type="match status" value="1"/>
</dbReference>
<sequence>MKTKRLVKIEEYIHTKGSATLDELCDYFGVSKNTIRRDINIILQDGSIEKVYGGVKSVVNYGLTPFEHRNIVHATAKERIAQLAAAQIKPGDFIFIDSGTTTRSIIDYLPNDINITVLTNNLDIMNACALHPNIALLSLGSHYKRETRSFVGLHMEAKLSQYNISKAFMAATAVSIHSGVTNSDLMEHEIKKNLVQIADEIFLLVDDSKFEKATLLTYMPLADVSTVVTNNPIDNTYRDFFEEQQIKLLIAE</sequence>
<reference evidence="6" key="3">
    <citation type="submission" date="2018-04" db="EMBL/GenBank/DDBJ databases">
        <authorList>
            <person name="Go L.Y."/>
            <person name="Mitchell J.A."/>
        </authorList>
    </citation>
    <scope>NUCLEOTIDE SEQUENCE</scope>
    <source>
        <strain evidence="6">BSAS1 3</strain>
    </source>
</reference>
<evidence type="ECO:0000256" key="2">
    <source>
        <dbReference type="ARBA" id="ARBA00023125"/>
    </source>
</evidence>
<dbReference type="GO" id="GO:0003677">
    <property type="term" value="F:DNA binding"/>
    <property type="evidence" value="ECO:0007669"/>
    <property type="project" value="UniProtKB-KW"/>
</dbReference>
<dbReference type="PANTHER" id="PTHR30363">
    <property type="entry name" value="HTH-TYPE TRANSCRIPTIONAL REGULATOR SRLR-RELATED"/>
    <property type="match status" value="1"/>
</dbReference>
<dbReference type="OrthoDB" id="9797223at2"/>
<dbReference type="Proteomes" id="UP000270190">
    <property type="component" value="Unassembled WGS sequence"/>
</dbReference>